<dbReference type="Gene3D" id="3.60.21.70">
    <property type="entry name" value="PhoD-like phosphatase"/>
    <property type="match status" value="1"/>
</dbReference>
<proteinExistence type="predicted"/>
<dbReference type="PANTHER" id="PTHR46689:SF2">
    <property type="entry name" value="WW DOMAIN PROTEIN (AFU_ORTHOLOGUE AFUA_6G06520)"/>
    <property type="match status" value="1"/>
</dbReference>
<accession>A0AAD5Y1Z5</accession>
<gene>
    <name evidence="2" type="ORF">HK099_006043</name>
</gene>
<protein>
    <recommendedName>
        <fullName evidence="1">PhoD-like phosphatase domain-containing protein</fullName>
    </recommendedName>
</protein>
<keyword evidence="3" id="KW-1185">Reference proteome</keyword>
<dbReference type="SUPFAM" id="SSF56300">
    <property type="entry name" value="Metallo-dependent phosphatases"/>
    <property type="match status" value="1"/>
</dbReference>
<feature type="domain" description="PhoD-like phosphatase" evidence="1">
    <location>
        <begin position="142"/>
        <end position="560"/>
    </location>
</feature>
<dbReference type="Pfam" id="PF19050">
    <property type="entry name" value="PhoD_2"/>
    <property type="match status" value="1"/>
</dbReference>
<sequence length="588" mass="67587">MPIMPINTKNNLVSGTIFPDYGHPLSQSCNEKIEIENSQLTEKIEFIGPFLKYVGTDSAKFNWLGSVLIITKELFRSPTLTVFQPNNVDFTIHIEGFLLDHGYHALRDKCFWRFDLRVPLGPESSDVEYGYYVNDEKTAFNSFYVAGRKTKFWNWSFYSCNGFNGLSEEAKQEIEGVTPLWRDVMFRHAQKPMHVMIGGGDQVYADQVWTKHNKIKEWLSLKGKQNRAEYPWSRELEDEISSFYYTLYVTSWEDQYVKNAFASIPQVNVLDDHDIWDGYGSYPEILSNANVYKGCGKIAIQFYLLFQHHTTMERASIDGYFGKGNASYNFIREFGPSTAVLLVDSRCERTVEEVVSQDSWEMIFRELNKLTCQHLIVVTGVPVIHPRMKWAETQTKRFHKVKLSCTSFANGVKSKVPFLSGGVEYIKKKLGKGGLLKPLINQFGLPELDDDLMDHWTHPNHIVERRMMVEKLQEISRTNKVRVTFLAGDVHLCTAGKFFNAAFEGSLDCHLMYQVTSSAIGNVPPPKVVVDITEKQGKKTHELNSETYERMIQLFQKETTKSFHNDLESLEKDLPTIAYNLRIPPIMG</sequence>
<dbReference type="CDD" id="cd07389">
    <property type="entry name" value="MPP_PhoD"/>
    <property type="match status" value="1"/>
</dbReference>
<comment type="caution">
    <text evidence="2">The sequence shown here is derived from an EMBL/GenBank/DDBJ whole genome shotgun (WGS) entry which is preliminary data.</text>
</comment>
<dbReference type="AlphaFoldDB" id="A0AAD5Y1Z5"/>
<dbReference type="InterPro" id="IPR029052">
    <property type="entry name" value="Metallo-depent_PP-like"/>
</dbReference>
<evidence type="ECO:0000313" key="3">
    <source>
        <dbReference type="Proteomes" id="UP001211065"/>
    </source>
</evidence>
<dbReference type="InterPro" id="IPR038607">
    <property type="entry name" value="PhoD-like_sf"/>
</dbReference>
<evidence type="ECO:0000259" key="1">
    <source>
        <dbReference type="Pfam" id="PF19050"/>
    </source>
</evidence>
<organism evidence="2 3">
    <name type="scientific">Clydaea vesicula</name>
    <dbReference type="NCBI Taxonomy" id="447962"/>
    <lineage>
        <taxon>Eukaryota</taxon>
        <taxon>Fungi</taxon>
        <taxon>Fungi incertae sedis</taxon>
        <taxon>Chytridiomycota</taxon>
        <taxon>Chytridiomycota incertae sedis</taxon>
        <taxon>Chytridiomycetes</taxon>
        <taxon>Lobulomycetales</taxon>
        <taxon>Lobulomycetaceae</taxon>
        <taxon>Clydaea</taxon>
    </lineage>
</organism>
<reference evidence="2" key="1">
    <citation type="submission" date="2020-05" db="EMBL/GenBank/DDBJ databases">
        <title>Phylogenomic resolution of chytrid fungi.</title>
        <authorList>
            <person name="Stajich J.E."/>
            <person name="Amses K."/>
            <person name="Simmons R."/>
            <person name="Seto K."/>
            <person name="Myers J."/>
            <person name="Bonds A."/>
            <person name="Quandt C.A."/>
            <person name="Barry K."/>
            <person name="Liu P."/>
            <person name="Grigoriev I."/>
            <person name="Longcore J.E."/>
            <person name="James T.Y."/>
        </authorList>
    </citation>
    <scope>NUCLEOTIDE SEQUENCE</scope>
    <source>
        <strain evidence="2">JEL0476</strain>
    </source>
</reference>
<dbReference type="InterPro" id="IPR043904">
    <property type="entry name" value="PhoD_2-like"/>
</dbReference>
<dbReference type="GO" id="GO:0016020">
    <property type="term" value="C:membrane"/>
    <property type="evidence" value="ECO:0007669"/>
    <property type="project" value="TreeGrafter"/>
</dbReference>
<name>A0AAD5Y1Z5_9FUNG</name>
<dbReference type="PANTHER" id="PTHR46689">
    <property type="entry name" value="MEMBRANE PROTEIN, PUTATIVE-RELATED"/>
    <property type="match status" value="1"/>
</dbReference>
<dbReference type="EMBL" id="JADGJW010000005">
    <property type="protein sequence ID" value="KAJ3228163.1"/>
    <property type="molecule type" value="Genomic_DNA"/>
</dbReference>
<dbReference type="Proteomes" id="UP001211065">
    <property type="component" value="Unassembled WGS sequence"/>
</dbReference>
<evidence type="ECO:0000313" key="2">
    <source>
        <dbReference type="EMBL" id="KAJ3228163.1"/>
    </source>
</evidence>
<dbReference type="InterPro" id="IPR018946">
    <property type="entry name" value="PhoD-like_MPP"/>
</dbReference>